<reference evidence="9 10" key="1">
    <citation type="journal article" date="2018" name="Nat. Ecol. Evol.">
        <title>Pezizomycetes genomes reveal the molecular basis of ectomycorrhizal truffle lifestyle.</title>
        <authorList>
            <person name="Murat C."/>
            <person name="Payen T."/>
            <person name="Noel B."/>
            <person name="Kuo A."/>
            <person name="Morin E."/>
            <person name="Chen J."/>
            <person name="Kohler A."/>
            <person name="Krizsan K."/>
            <person name="Balestrini R."/>
            <person name="Da Silva C."/>
            <person name="Montanini B."/>
            <person name="Hainaut M."/>
            <person name="Levati E."/>
            <person name="Barry K.W."/>
            <person name="Belfiori B."/>
            <person name="Cichocki N."/>
            <person name="Clum A."/>
            <person name="Dockter R.B."/>
            <person name="Fauchery L."/>
            <person name="Guy J."/>
            <person name="Iotti M."/>
            <person name="Le Tacon F."/>
            <person name="Lindquist E.A."/>
            <person name="Lipzen A."/>
            <person name="Malagnac F."/>
            <person name="Mello A."/>
            <person name="Molinier V."/>
            <person name="Miyauchi S."/>
            <person name="Poulain J."/>
            <person name="Riccioni C."/>
            <person name="Rubini A."/>
            <person name="Sitrit Y."/>
            <person name="Splivallo R."/>
            <person name="Traeger S."/>
            <person name="Wang M."/>
            <person name="Zifcakova L."/>
            <person name="Wipf D."/>
            <person name="Zambonelli A."/>
            <person name="Paolocci F."/>
            <person name="Nowrousian M."/>
            <person name="Ottonello S."/>
            <person name="Baldrian P."/>
            <person name="Spatafora J.W."/>
            <person name="Henrissat B."/>
            <person name="Nagy L.G."/>
            <person name="Aury J.M."/>
            <person name="Wincker P."/>
            <person name="Grigoriev I.V."/>
            <person name="Bonfante P."/>
            <person name="Martin F.M."/>
        </authorList>
    </citation>
    <scope>NUCLEOTIDE SEQUENCE [LARGE SCALE GENOMIC DNA]</scope>
    <source>
        <strain evidence="9 10">ATCC MYA-4762</strain>
    </source>
</reference>
<evidence type="ECO:0000256" key="3">
    <source>
        <dbReference type="ARBA" id="ARBA00022771"/>
    </source>
</evidence>
<comment type="subcellular location">
    <subcellularLocation>
        <location evidence="1">Nucleus</location>
    </subcellularLocation>
</comment>
<evidence type="ECO:0000256" key="2">
    <source>
        <dbReference type="ARBA" id="ARBA00022723"/>
    </source>
</evidence>
<name>A0A3N4LTI1_9PEZI</name>
<evidence type="ECO:0000256" key="6">
    <source>
        <dbReference type="SAM" id="MobiDB-lite"/>
    </source>
</evidence>
<evidence type="ECO:0000256" key="4">
    <source>
        <dbReference type="ARBA" id="ARBA00022833"/>
    </source>
</evidence>
<dbReference type="EMBL" id="ML121541">
    <property type="protein sequence ID" value="RPB24532.1"/>
    <property type="molecule type" value="Genomic_DNA"/>
</dbReference>
<dbReference type="InParanoid" id="A0A3N4LTI1"/>
<accession>A0A3N4LTI1</accession>
<protein>
    <submittedName>
        <fullName evidence="9">Zf-C3HC-domain-containing protein</fullName>
    </submittedName>
</protein>
<dbReference type="InterPro" id="IPR013909">
    <property type="entry name" value="NuBaID_C"/>
</dbReference>
<dbReference type="Pfam" id="PF08600">
    <property type="entry name" value="NuBaID_C"/>
    <property type="match status" value="1"/>
</dbReference>
<dbReference type="STRING" id="1051890.A0A3N4LTI1"/>
<keyword evidence="2" id="KW-0479">Metal-binding</keyword>
<feature type="region of interest" description="Disordered" evidence="6">
    <location>
        <begin position="581"/>
        <end position="611"/>
    </location>
</feature>
<feature type="domain" description="NuBaID C-terminal" evidence="8">
    <location>
        <begin position="384"/>
        <end position="454"/>
    </location>
</feature>
<dbReference type="PANTHER" id="PTHR15835">
    <property type="entry name" value="NUCLEAR-INTERACTING PARTNER OF ALK"/>
    <property type="match status" value="1"/>
</dbReference>
<dbReference type="PANTHER" id="PTHR15835:SF6">
    <property type="entry name" value="ZINC FINGER C3HC-TYPE PROTEIN 1"/>
    <property type="match status" value="1"/>
</dbReference>
<proteinExistence type="predicted"/>
<feature type="domain" description="C3HC-type" evidence="7">
    <location>
        <begin position="182"/>
        <end position="337"/>
    </location>
</feature>
<sequence>MYATKRKLHNLLQAATSGSSNGGGGGSGNSRHKHTSSTDSTKSKLATVFRSKSTVNLPAKATDSRAGSAAPGSTGQSGAEEDKRPTTAGAVEGGAMSVESGATSVVGMEVDAADAAMGTTVIPRSPPTTTPDPKKRRTIHLPAAPPDVVHSHESWSIRTTTPSGSHTTAFSLSEKPTPAYAPWDRPQFLSRLKTFRFVDKWSAKPSAVNEVIWAKRGWVCVDKNRVRCTVCSREVVVKIDADDDGLFEDQDGDDIVMGDVEGMEGERLKRESRRRMQKEMVDRYRGMVITEHEDWCLWRRRGCDDTIYHLPLANPNHSIPNLRTRYASLVTIQNDLPPGIDYPTSIIDFSGIKHMVQLVHDPHQNTPTSSGTITTPRTEINESAFILALFGWANEEPSIPTLLTCAACFRRLGLWLFKHPKGGSIGDDDAMVCRLDVVGEHRDYCPWVNKESQGRDPGWKTLWKIVGLQMGVVGPERRVVDFYTTVSTSLLAKPVDDSPVGERSSETPGGVRTPEVSSVAAAKAAKAAAARARALSTPVPGDAVAVESVEEAVSAGKKVNRAEQTQKNESRLKRLKTVYFGGGKKKREDKDGRARSSSLIVGLGRKDAEKT</sequence>
<evidence type="ECO:0000313" key="10">
    <source>
        <dbReference type="Proteomes" id="UP000267821"/>
    </source>
</evidence>
<feature type="region of interest" description="Disordered" evidence="6">
    <location>
        <begin position="1"/>
        <end position="96"/>
    </location>
</feature>
<organism evidence="9 10">
    <name type="scientific">Terfezia boudieri ATCC MYA-4762</name>
    <dbReference type="NCBI Taxonomy" id="1051890"/>
    <lineage>
        <taxon>Eukaryota</taxon>
        <taxon>Fungi</taxon>
        <taxon>Dikarya</taxon>
        <taxon>Ascomycota</taxon>
        <taxon>Pezizomycotina</taxon>
        <taxon>Pezizomycetes</taxon>
        <taxon>Pezizales</taxon>
        <taxon>Pezizaceae</taxon>
        <taxon>Terfezia</taxon>
    </lineage>
</organism>
<evidence type="ECO:0000259" key="8">
    <source>
        <dbReference type="Pfam" id="PF08600"/>
    </source>
</evidence>
<evidence type="ECO:0000313" key="9">
    <source>
        <dbReference type="EMBL" id="RPB24532.1"/>
    </source>
</evidence>
<keyword evidence="4" id="KW-0862">Zinc</keyword>
<keyword evidence="3" id="KW-0863">Zinc-finger</keyword>
<gene>
    <name evidence="9" type="ORF">L211DRAFT_867873</name>
</gene>
<dbReference type="AlphaFoldDB" id="A0A3N4LTI1"/>
<evidence type="ECO:0000256" key="5">
    <source>
        <dbReference type="ARBA" id="ARBA00023242"/>
    </source>
</evidence>
<dbReference type="Pfam" id="PF07967">
    <property type="entry name" value="zf-C3HC"/>
    <property type="match status" value="1"/>
</dbReference>
<dbReference type="Proteomes" id="UP000267821">
    <property type="component" value="Unassembled WGS sequence"/>
</dbReference>
<keyword evidence="5" id="KW-0539">Nucleus</keyword>
<dbReference type="OrthoDB" id="2592092at2759"/>
<dbReference type="InterPro" id="IPR012935">
    <property type="entry name" value="NuBaID_N"/>
</dbReference>
<feature type="compositionally biased region" description="Polar residues" evidence="6">
    <location>
        <begin position="156"/>
        <end position="171"/>
    </location>
</feature>
<keyword evidence="10" id="KW-1185">Reference proteome</keyword>
<dbReference type="GO" id="GO:0008270">
    <property type="term" value="F:zinc ion binding"/>
    <property type="evidence" value="ECO:0007669"/>
    <property type="project" value="UniProtKB-KW"/>
</dbReference>
<evidence type="ECO:0000256" key="1">
    <source>
        <dbReference type="ARBA" id="ARBA00004123"/>
    </source>
</evidence>
<dbReference type="GO" id="GO:0005634">
    <property type="term" value="C:nucleus"/>
    <property type="evidence" value="ECO:0007669"/>
    <property type="project" value="UniProtKB-SubCell"/>
</dbReference>
<evidence type="ECO:0000259" key="7">
    <source>
        <dbReference type="Pfam" id="PF07967"/>
    </source>
</evidence>
<feature type="region of interest" description="Disordered" evidence="6">
    <location>
        <begin position="494"/>
        <end position="514"/>
    </location>
</feature>
<feature type="region of interest" description="Disordered" evidence="6">
    <location>
        <begin position="116"/>
        <end position="173"/>
    </location>
</feature>